<sequence length="521" mass="60085">MSELSNEVTEIGNSELNNDSKDINNDDEILDYEDDDYVKENTNNDNDIIDTDLEEEYIQTEPGKSIIENDKIEILDEQINDQQPPSNNNLENHVELDYDDVDNDKEESANETNDLRHDVEELKNDLEEHGGTDFRSDSRTEEKRDERSNNDNKRDERSSNANNKDDRFQAASESNEIRNKVQNDKNQDTYINNEIGGQVDEIFQSARDSNDITDDVEDKIVDNKLGDDINEVVHMNNNKLDKDADIEANKNDNRKKLAEETNCIRNEVIEDREREKDRKYVEDSGERAIEGLEEAKEVVDERAENSDVRYKASNELNLARDKIMANPEVDAFNNELEEKESNTESNNEGDVEFEDAIDALRKDQTDSEFNIPIHLNYQNSTHPLFPTGSETSTIFDDISDIHISIEDLFATLRSSRLDFDFQVCDEIVLSFPQLGKCKITEDNVYCKDLTISDFIDLFKRLCKCTKDESKIPKSINLEISTQPRFITKFNSLVENLENNGGFESIEFEEIQSETKKRKLGD</sequence>
<keyword evidence="3" id="KW-1185">Reference proteome</keyword>
<dbReference type="Proteomes" id="UP001152885">
    <property type="component" value="Unassembled WGS sequence"/>
</dbReference>
<gene>
    <name evidence="2" type="ORF">CANVERA_P2362</name>
</gene>
<feature type="region of interest" description="Disordered" evidence="1">
    <location>
        <begin position="1"/>
        <end position="190"/>
    </location>
</feature>
<reference evidence="2" key="1">
    <citation type="submission" date="2022-12" db="EMBL/GenBank/DDBJ databases">
        <authorList>
            <person name="Brejova B."/>
        </authorList>
    </citation>
    <scope>NUCLEOTIDE SEQUENCE</scope>
</reference>
<feature type="compositionally biased region" description="Basic and acidic residues" evidence="1">
    <location>
        <begin position="175"/>
        <end position="187"/>
    </location>
</feature>
<dbReference type="OrthoDB" id="2507795at2759"/>
<feature type="compositionally biased region" description="Basic and acidic residues" evidence="1">
    <location>
        <begin position="113"/>
        <end position="168"/>
    </location>
</feature>
<evidence type="ECO:0000313" key="3">
    <source>
        <dbReference type="Proteomes" id="UP001152885"/>
    </source>
</evidence>
<dbReference type="Pfam" id="PF10336">
    <property type="entry name" value="DUF2420"/>
    <property type="match status" value="1"/>
</dbReference>
<dbReference type="EMBL" id="CANTUO010000002">
    <property type="protein sequence ID" value="CAI5757850.1"/>
    <property type="molecule type" value="Genomic_DNA"/>
</dbReference>
<comment type="caution">
    <text evidence="2">The sequence shown here is derived from an EMBL/GenBank/DDBJ whole genome shotgun (WGS) entry which is preliminary data.</text>
</comment>
<dbReference type="AlphaFoldDB" id="A0A9W4TUW3"/>
<name>A0A9W4TUW3_9ASCO</name>
<evidence type="ECO:0000256" key="1">
    <source>
        <dbReference type="SAM" id="MobiDB-lite"/>
    </source>
</evidence>
<protein>
    <submittedName>
        <fullName evidence="2">Uncharacterized protein</fullName>
    </submittedName>
</protein>
<evidence type="ECO:0000313" key="2">
    <source>
        <dbReference type="EMBL" id="CAI5757850.1"/>
    </source>
</evidence>
<organism evidence="2 3">
    <name type="scientific">Candida verbasci</name>
    <dbReference type="NCBI Taxonomy" id="1227364"/>
    <lineage>
        <taxon>Eukaryota</taxon>
        <taxon>Fungi</taxon>
        <taxon>Dikarya</taxon>
        <taxon>Ascomycota</taxon>
        <taxon>Saccharomycotina</taxon>
        <taxon>Pichiomycetes</taxon>
        <taxon>Debaryomycetaceae</taxon>
        <taxon>Candida/Lodderomyces clade</taxon>
        <taxon>Candida</taxon>
    </lineage>
</organism>
<accession>A0A9W4TUW3</accession>
<proteinExistence type="predicted"/>
<feature type="compositionally biased region" description="Acidic residues" evidence="1">
    <location>
        <begin position="25"/>
        <end position="37"/>
    </location>
</feature>
<dbReference type="InterPro" id="IPR018822">
    <property type="entry name" value="UPF0646"/>
</dbReference>
<feature type="compositionally biased region" description="Acidic residues" evidence="1">
    <location>
        <begin position="47"/>
        <end position="58"/>
    </location>
</feature>
<feature type="compositionally biased region" description="Polar residues" evidence="1">
    <location>
        <begin position="1"/>
        <end position="17"/>
    </location>
</feature>
<feature type="compositionally biased region" description="Polar residues" evidence="1">
    <location>
        <begin position="80"/>
        <end position="91"/>
    </location>
</feature>